<evidence type="ECO:0000313" key="8">
    <source>
        <dbReference type="Proteomes" id="UP000639338"/>
    </source>
</evidence>
<evidence type="ECO:0000256" key="4">
    <source>
        <dbReference type="ARBA" id="ARBA00022825"/>
    </source>
</evidence>
<reference evidence="7 8" key="1">
    <citation type="submission" date="2020-08" db="EMBL/GenBank/DDBJ databases">
        <title>Aphidius gifuensis genome sequencing and assembly.</title>
        <authorList>
            <person name="Du Z."/>
        </authorList>
    </citation>
    <scope>NUCLEOTIDE SEQUENCE [LARGE SCALE GENOMIC DNA]</scope>
    <source>
        <strain evidence="7">YNYX2018</strain>
        <tissue evidence="7">Adults</tissue>
    </source>
</reference>
<dbReference type="InterPro" id="IPR009003">
    <property type="entry name" value="Peptidase_S1_PA"/>
</dbReference>
<sequence length="365" mass="41421">MKTVAISCIFYFSIFILHIYAGIPNKLIGGEKVNIKYHNYMVSVQWNSHHLCNGNIISPYHILTTASCVIFDKSAFVIMPSNIKVISGTKDRTNQNSINNVKYIIYHQNYDALLFWSNDIAILILENRIEYSMKRKNILLPSNDFDLSRSVFIAGWGYSTSTSYACSRFLQVLQMIIKSQSNCGIIYHGYPIFFDVQNCATALDSLAGGDGGSPLIEDGKIVGVTSVYNAFLKNSIIYTRVFFYKDWILTHPNIKLFVYQGGAQSTEEAISNGLPILGCPFFSDQWYNLNILMNRGAARALDVNNIDKEKIKNAIIEMVSNKSYCDNIVKLRELMMDRPQSALEEAIWWIEHVIRHNGAITLLQN</sequence>
<keyword evidence="5" id="KW-1015">Disulfide bond</keyword>
<dbReference type="SMART" id="SM00020">
    <property type="entry name" value="Tryp_SPc"/>
    <property type="match status" value="1"/>
</dbReference>
<dbReference type="InterPro" id="IPR002213">
    <property type="entry name" value="UDP_glucos_trans"/>
</dbReference>
<evidence type="ECO:0000256" key="3">
    <source>
        <dbReference type="ARBA" id="ARBA00022801"/>
    </source>
</evidence>
<comment type="caution">
    <text evidence="7">The sequence shown here is derived from an EMBL/GenBank/DDBJ whole genome shotgun (WGS) entry which is preliminary data.</text>
</comment>
<keyword evidence="1" id="KW-0645">Protease</keyword>
<dbReference type="PANTHER" id="PTHR24276:SF91">
    <property type="entry name" value="AT26814P-RELATED"/>
    <property type="match status" value="1"/>
</dbReference>
<dbReference type="EMBL" id="JACMRX010000006">
    <property type="protein sequence ID" value="KAF7987268.1"/>
    <property type="molecule type" value="Genomic_DNA"/>
</dbReference>
<dbReference type="InterPro" id="IPR043504">
    <property type="entry name" value="Peptidase_S1_PA_chymotrypsin"/>
</dbReference>
<evidence type="ECO:0000256" key="1">
    <source>
        <dbReference type="ARBA" id="ARBA00022670"/>
    </source>
</evidence>
<keyword evidence="2" id="KW-0808">Transferase</keyword>
<dbReference type="Pfam" id="PF00201">
    <property type="entry name" value="UDPGT"/>
    <property type="match status" value="1"/>
</dbReference>
<name>A0A834XHS9_APHGI</name>
<dbReference type="PROSITE" id="PS50240">
    <property type="entry name" value="TRYPSIN_DOM"/>
    <property type="match status" value="1"/>
</dbReference>
<evidence type="ECO:0000256" key="2">
    <source>
        <dbReference type="ARBA" id="ARBA00022679"/>
    </source>
</evidence>
<dbReference type="SUPFAM" id="SSF50494">
    <property type="entry name" value="Trypsin-like serine proteases"/>
    <property type="match status" value="1"/>
</dbReference>
<dbReference type="CDD" id="cd00190">
    <property type="entry name" value="Tryp_SPc"/>
    <property type="match status" value="1"/>
</dbReference>
<dbReference type="OrthoDB" id="10051896at2759"/>
<feature type="domain" description="Peptidase S1" evidence="6">
    <location>
        <begin position="27"/>
        <end position="253"/>
    </location>
</feature>
<keyword evidence="3" id="KW-0378">Hydrolase</keyword>
<dbReference type="FunFam" id="2.40.10.10:FF:000068">
    <property type="entry name" value="transmembrane protease serine 2"/>
    <property type="match status" value="1"/>
</dbReference>
<proteinExistence type="predicted"/>
<dbReference type="InterPro" id="IPR050430">
    <property type="entry name" value="Peptidase_S1"/>
</dbReference>
<evidence type="ECO:0000256" key="5">
    <source>
        <dbReference type="ARBA" id="ARBA00023157"/>
    </source>
</evidence>
<dbReference type="Gene3D" id="3.40.50.2000">
    <property type="entry name" value="Glycogen Phosphorylase B"/>
    <property type="match status" value="1"/>
</dbReference>
<protein>
    <recommendedName>
        <fullName evidence="6">Peptidase S1 domain-containing protein</fullName>
    </recommendedName>
</protein>
<keyword evidence="4" id="KW-0720">Serine protease</keyword>
<dbReference type="GO" id="GO:0006508">
    <property type="term" value="P:proteolysis"/>
    <property type="evidence" value="ECO:0007669"/>
    <property type="project" value="UniProtKB-KW"/>
</dbReference>
<organism evidence="7 8">
    <name type="scientific">Aphidius gifuensis</name>
    <name type="common">Parasitoid wasp</name>
    <dbReference type="NCBI Taxonomy" id="684658"/>
    <lineage>
        <taxon>Eukaryota</taxon>
        <taxon>Metazoa</taxon>
        <taxon>Ecdysozoa</taxon>
        <taxon>Arthropoda</taxon>
        <taxon>Hexapoda</taxon>
        <taxon>Insecta</taxon>
        <taxon>Pterygota</taxon>
        <taxon>Neoptera</taxon>
        <taxon>Endopterygota</taxon>
        <taxon>Hymenoptera</taxon>
        <taxon>Apocrita</taxon>
        <taxon>Ichneumonoidea</taxon>
        <taxon>Braconidae</taxon>
        <taxon>Aphidiinae</taxon>
        <taxon>Aphidius</taxon>
    </lineage>
</organism>
<dbReference type="SUPFAM" id="SSF53756">
    <property type="entry name" value="UDP-Glycosyltransferase/glycogen phosphorylase"/>
    <property type="match status" value="1"/>
</dbReference>
<accession>A0A834XHS9</accession>
<dbReference type="Gene3D" id="2.40.10.10">
    <property type="entry name" value="Trypsin-like serine proteases"/>
    <property type="match status" value="2"/>
</dbReference>
<dbReference type="AlphaFoldDB" id="A0A834XHS9"/>
<dbReference type="InterPro" id="IPR001254">
    <property type="entry name" value="Trypsin_dom"/>
</dbReference>
<dbReference type="PANTHER" id="PTHR24276">
    <property type="entry name" value="POLYSERASE-RELATED"/>
    <property type="match status" value="1"/>
</dbReference>
<keyword evidence="8" id="KW-1185">Reference proteome</keyword>
<evidence type="ECO:0000313" key="7">
    <source>
        <dbReference type="EMBL" id="KAF7987268.1"/>
    </source>
</evidence>
<dbReference type="GO" id="GO:0008194">
    <property type="term" value="F:UDP-glycosyltransferase activity"/>
    <property type="evidence" value="ECO:0007669"/>
    <property type="project" value="InterPro"/>
</dbReference>
<dbReference type="GO" id="GO:0004252">
    <property type="term" value="F:serine-type endopeptidase activity"/>
    <property type="evidence" value="ECO:0007669"/>
    <property type="project" value="InterPro"/>
</dbReference>
<gene>
    <name evidence="7" type="ORF">HCN44_003030</name>
</gene>
<evidence type="ECO:0000259" key="6">
    <source>
        <dbReference type="PROSITE" id="PS50240"/>
    </source>
</evidence>
<dbReference type="Proteomes" id="UP000639338">
    <property type="component" value="Unassembled WGS sequence"/>
</dbReference>